<organism evidence="1 2">
    <name type="scientific">Brachionus plicatilis</name>
    <name type="common">Marine rotifer</name>
    <name type="synonym">Brachionus muelleri</name>
    <dbReference type="NCBI Taxonomy" id="10195"/>
    <lineage>
        <taxon>Eukaryota</taxon>
        <taxon>Metazoa</taxon>
        <taxon>Spiralia</taxon>
        <taxon>Gnathifera</taxon>
        <taxon>Rotifera</taxon>
        <taxon>Eurotatoria</taxon>
        <taxon>Monogononta</taxon>
        <taxon>Pseudotrocha</taxon>
        <taxon>Ploima</taxon>
        <taxon>Brachionidae</taxon>
        <taxon>Brachionus</taxon>
    </lineage>
</organism>
<protein>
    <submittedName>
        <fullName evidence="1">Uncharacterized protein</fullName>
    </submittedName>
</protein>
<gene>
    <name evidence="1" type="ORF">BpHYR1_046293</name>
</gene>
<name>A0A3M7PVD4_BRAPC</name>
<dbReference type="EMBL" id="REGN01008645">
    <property type="protein sequence ID" value="RNA03077.1"/>
    <property type="molecule type" value="Genomic_DNA"/>
</dbReference>
<reference evidence="1 2" key="1">
    <citation type="journal article" date="2018" name="Sci. Rep.">
        <title>Genomic signatures of local adaptation to the degree of environmental predictability in rotifers.</title>
        <authorList>
            <person name="Franch-Gras L."/>
            <person name="Hahn C."/>
            <person name="Garcia-Roger E.M."/>
            <person name="Carmona M.J."/>
            <person name="Serra M."/>
            <person name="Gomez A."/>
        </authorList>
    </citation>
    <scope>NUCLEOTIDE SEQUENCE [LARGE SCALE GENOMIC DNA]</scope>
    <source>
        <strain evidence="1">HYR1</strain>
    </source>
</reference>
<accession>A0A3M7PVD4</accession>
<evidence type="ECO:0000313" key="1">
    <source>
        <dbReference type="EMBL" id="RNA03077.1"/>
    </source>
</evidence>
<keyword evidence="2" id="KW-1185">Reference proteome</keyword>
<dbReference type="AlphaFoldDB" id="A0A3M7PVD4"/>
<evidence type="ECO:0000313" key="2">
    <source>
        <dbReference type="Proteomes" id="UP000276133"/>
    </source>
</evidence>
<comment type="caution">
    <text evidence="1">The sequence shown here is derived from an EMBL/GenBank/DDBJ whole genome shotgun (WGS) entry which is preliminary data.</text>
</comment>
<proteinExistence type="predicted"/>
<dbReference type="Proteomes" id="UP000276133">
    <property type="component" value="Unassembled WGS sequence"/>
</dbReference>
<sequence length="172" mass="20179">MDDSLSLVIHDIKWFALNRYSPMASWTFKSILYFLSNLFPIAETYQNQINKATILIGFYLFGHVSRDITPSVNHVHSFYSQIKILGFGYTSIQVIQNTNLYFTSKFLGFFFLKFIGNWKKFCRKKETLEKRLFIKCLEYESKIVKALISFSSRSLKVGLVDSVKFIYQLCIK</sequence>